<reference evidence="8 9" key="1">
    <citation type="journal article" date="2019" name="Sci. Rep.">
        <title>Comparative genomics of chytrid fungi reveal insights into the obligate biotrophic and pathogenic lifestyle of Synchytrium endobioticum.</title>
        <authorList>
            <person name="van de Vossenberg B.T.L.H."/>
            <person name="Warris S."/>
            <person name="Nguyen H.D.T."/>
            <person name="van Gent-Pelzer M.P.E."/>
            <person name="Joly D.L."/>
            <person name="van de Geest H.C."/>
            <person name="Bonants P.J.M."/>
            <person name="Smith D.S."/>
            <person name="Levesque C.A."/>
            <person name="van der Lee T.A.J."/>
        </authorList>
    </citation>
    <scope>NUCLEOTIDE SEQUENCE [LARGE SCALE GENOMIC DNA]</scope>
    <source>
        <strain evidence="8 9">CBS 675.73</strain>
    </source>
</reference>
<accession>A0A507F1Q2</accession>
<dbReference type="GO" id="GO:0038023">
    <property type="term" value="F:signaling receptor activity"/>
    <property type="evidence" value="ECO:0007669"/>
    <property type="project" value="TreeGrafter"/>
</dbReference>
<evidence type="ECO:0000256" key="3">
    <source>
        <dbReference type="ARBA" id="ARBA00022692"/>
    </source>
</evidence>
<protein>
    <submittedName>
        <fullName evidence="8">Uncharacterized protein</fullName>
    </submittedName>
</protein>
<feature type="transmembrane region" description="Helical" evidence="7">
    <location>
        <begin position="120"/>
        <end position="144"/>
    </location>
</feature>
<dbReference type="GO" id="GO:0046872">
    <property type="term" value="F:metal ion binding"/>
    <property type="evidence" value="ECO:0007669"/>
    <property type="project" value="UniProtKB-KW"/>
</dbReference>
<dbReference type="AlphaFoldDB" id="A0A507F1Q2"/>
<proteinExistence type="inferred from homology"/>
<keyword evidence="9" id="KW-1185">Reference proteome</keyword>
<keyword evidence="6" id="KW-0862">Zinc</keyword>
<dbReference type="PANTHER" id="PTHR20855">
    <property type="entry name" value="ADIPOR/PROGESTIN RECEPTOR-RELATED"/>
    <property type="match status" value="1"/>
</dbReference>
<evidence type="ECO:0000256" key="1">
    <source>
        <dbReference type="ARBA" id="ARBA00004141"/>
    </source>
</evidence>
<dbReference type="GO" id="GO:0006882">
    <property type="term" value="P:intracellular zinc ion homeostasis"/>
    <property type="evidence" value="ECO:0007669"/>
    <property type="project" value="TreeGrafter"/>
</dbReference>
<feature type="transmembrane region" description="Helical" evidence="7">
    <location>
        <begin position="205"/>
        <end position="223"/>
    </location>
</feature>
<dbReference type="EMBL" id="QEAP01000313">
    <property type="protein sequence ID" value="TPX69527.1"/>
    <property type="molecule type" value="Genomic_DNA"/>
</dbReference>
<feature type="binding site" evidence="6">
    <location>
        <position position="140"/>
    </location>
    <ligand>
        <name>Zn(2+)</name>
        <dbReference type="ChEBI" id="CHEBI:29105"/>
    </ligand>
</feature>
<feature type="transmembrane region" description="Helical" evidence="7">
    <location>
        <begin position="235"/>
        <end position="258"/>
    </location>
</feature>
<dbReference type="OrthoDB" id="529367at2759"/>
<evidence type="ECO:0000313" key="8">
    <source>
        <dbReference type="EMBL" id="TPX69527.1"/>
    </source>
</evidence>
<keyword evidence="5 7" id="KW-0472">Membrane</keyword>
<dbReference type="STRING" id="246404.A0A507F1Q2"/>
<keyword evidence="4 7" id="KW-1133">Transmembrane helix</keyword>
<evidence type="ECO:0000256" key="5">
    <source>
        <dbReference type="ARBA" id="ARBA00023136"/>
    </source>
</evidence>
<feature type="binding site" evidence="6">
    <location>
        <position position="308"/>
    </location>
    <ligand>
        <name>Zn(2+)</name>
        <dbReference type="ChEBI" id="CHEBI:29105"/>
    </ligand>
</feature>
<evidence type="ECO:0000313" key="9">
    <source>
        <dbReference type="Proteomes" id="UP000320333"/>
    </source>
</evidence>
<evidence type="ECO:0000256" key="4">
    <source>
        <dbReference type="ARBA" id="ARBA00022989"/>
    </source>
</evidence>
<dbReference type="Pfam" id="PF03006">
    <property type="entry name" value="HlyIII"/>
    <property type="match status" value="1"/>
</dbReference>
<dbReference type="GO" id="GO:0016020">
    <property type="term" value="C:membrane"/>
    <property type="evidence" value="ECO:0007669"/>
    <property type="project" value="UniProtKB-SubCell"/>
</dbReference>
<keyword evidence="3 7" id="KW-0812">Transmembrane</keyword>
<feature type="transmembrane region" description="Helical" evidence="7">
    <location>
        <begin position="83"/>
        <end position="100"/>
    </location>
</feature>
<dbReference type="InterPro" id="IPR004254">
    <property type="entry name" value="AdipoR/HlyIII-related"/>
</dbReference>
<evidence type="ECO:0000256" key="7">
    <source>
        <dbReference type="SAM" id="Phobius"/>
    </source>
</evidence>
<sequence length="347" mass="39432">MEPAATETLLRRRTLFHSSQQAHKPLLLFRKNATFAEERQLLVETDMPAWYQHTPYILTGYRRIQHSLMGCLESLRYLHNESVNFYTHALGAIIFSLLQLHTHYTVLNNDASTSAMSDSIVFGVFHFSAVFCLTMSAQFHLFCCHSQGVQRACMKCDYVGIVVLIVGSMFCSMYYGGPIWFLVEGGVSLMLFLHEGLYCYPRMQVLYMGITALAGVVTIFINTSEHFAGTNYRPLRTMLFISIGLLGLIPIAHAMISLDDTMETLLLSVSAPNIALEAFSYLFGATLFLFHIPEAWYPGYFDYWFHSHQIFHVAVLFGAWFHRAGLLEAFLWRKGFADGSMGCRAEK</sequence>
<gene>
    <name evidence="8" type="ORF">CcCBS67573_g06828</name>
</gene>
<evidence type="ECO:0000256" key="2">
    <source>
        <dbReference type="ARBA" id="ARBA00007018"/>
    </source>
</evidence>
<feature type="binding site" evidence="6">
    <location>
        <position position="312"/>
    </location>
    <ligand>
        <name>Zn(2+)</name>
        <dbReference type="ChEBI" id="CHEBI:29105"/>
    </ligand>
</feature>
<dbReference type="Proteomes" id="UP000320333">
    <property type="component" value="Unassembled WGS sequence"/>
</dbReference>
<feature type="transmembrane region" description="Helical" evidence="7">
    <location>
        <begin position="310"/>
        <end position="331"/>
    </location>
</feature>
<comment type="caution">
    <text evidence="8">The sequence shown here is derived from an EMBL/GenBank/DDBJ whole genome shotgun (WGS) entry which is preliminary data.</text>
</comment>
<feature type="transmembrane region" description="Helical" evidence="7">
    <location>
        <begin position="156"/>
        <end position="175"/>
    </location>
</feature>
<name>A0A507F1Q2_9FUNG</name>
<comment type="similarity">
    <text evidence="2">Belongs to the ADIPOR family.</text>
</comment>
<comment type="subcellular location">
    <subcellularLocation>
        <location evidence="1">Membrane</location>
        <topology evidence="1">Multi-pass membrane protein</topology>
    </subcellularLocation>
</comment>
<dbReference type="PANTHER" id="PTHR20855:SF52">
    <property type="entry name" value="ADIPONECTIN RECEPTOR PROTEIN"/>
    <property type="match status" value="1"/>
</dbReference>
<organism evidence="8 9">
    <name type="scientific">Chytriomyces confervae</name>
    <dbReference type="NCBI Taxonomy" id="246404"/>
    <lineage>
        <taxon>Eukaryota</taxon>
        <taxon>Fungi</taxon>
        <taxon>Fungi incertae sedis</taxon>
        <taxon>Chytridiomycota</taxon>
        <taxon>Chytridiomycota incertae sedis</taxon>
        <taxon>Chytridiomycetes</taxon>
        <taxon>Chytridiales</taxon>
        <taxon>Chytriomycetaceae</taxon>
        <taxon>Chytriomyces</taxon>
    </lineage>
</organism>
<evidence type="ECO:0000256" key="6">
    <source>
        <dbReference type="PIRSR" id="PIRSR604254-1"/>
    </source>
</evidence>
<keyword evidence="6" id="KW-0479">Metal-binding</keyword>